<dbReference type="GO" id="GO:0016757">
    <property type="term" value="F:glycosyltransferase activity"/>
    <property type="evidence" value="ECO:0007669"/>
    <property type="project" value="UniProtKB-KW"/>
</dbReference>
<dbReference type="Proteomes" id="UP001629260">
    <property type="component" value="Unassembled WGS sequence"/>
</dbReference>
<dbReference type="InterPro" id="IPR001296">
    <property type="entry name" value="Glyco_trans_1"/>
</dbReference>
<keyword evidence="3" id="KW-1185">Reference proteome</keyword>
<name>A0ABW8XSM8_9FLAO</name>
<accession>A0ABW8XSM8</accession>
<organism evidence="2 3">
    <name type="scientific">Flavobacterium plantiphilum</name>
    <dbReference type="NCBI Taxonomy" id="3163297"/>
    <lineage>
        <taxon>Bacteria</taxon>
        <taxon>Pseudomonadati</taxon>
        <taxon>Bacteroidota</taxon>
        <taxon>Flavobacteriia</taxon>
        <taxon>Flavobacteriales</taxon>
        <taxon>Flavobacteriaceae</taxon>
        <taxon>Flavobacterium</taxon>
    </lineage>
</organism>
<sequence length="771" mass="87341">MKRNTTIRTKASIKAFKDESLKNTTAFSKSSKTLPKIQFIATYPPRECGIATYTYDLKNALENKFDRCFDIKICAVESNTESHTYITEDVNMVLNTDDSESFRTISDKINSDKDTKIVMIQHEFGLFKNNEETFITFLKDITKPVIIAFHTVLPHPNKDLEKNVKDLVAVAKMVTVMTKSSSDLLNDTYGVPLDKIKIIPHGTHLVKHQDKAFLKEKYNISDRKVIATFGFLGPGKSIETTLDALPAIIKVHPTIMFLIVGKTHPTLFNNEGDAYKDFLQQKVEALKLENHVSFVNKFVPLSELLEYLQLSDCYVFTSKDPNQAVSGTFSYAVSCGCPIVSTPIPHATEVLQQGNGLLFDFGDAAQLAEKVNKLLDDDALRHDMKMKGLHTSAATSWENSAISHAQLFSELIKKSFKLKYKKPEINLNHLRAMTTDIGVIQFSKINTPDIDSGYTLDDNARALIAACDHYKITQSDADLKLIETYANFILKCQRDNGLFLNYVDKDKKFTKQNEDENLEDANGRAIWALGYTYYLMEEDVDLDATLLQNILFAITQFNLKIHLFKSPRALAFAIKGLYFFNVKLNNTKIIGIINNLANKLVDLYNFHSEETWNWFENYLTYANSVLPEALLYAWKATGELKFKAIAKETFDFLLSKIFKKDSIRVISNQSWLIKGFDEKLILNGGEQPIDVAYTILALKQFHQAFPSKGYDDKMEIAFSWFQGNNQLKQIIYNPCTGGCHDGLESSNVNLNQGAESTISYCLARFAFEDIV</sequence>
<dbReference type="Gene3D" id="3.40.50.2000">
    <property type="entry name" value="Glycogen Phosphorylase B"/>
    <property type="match status" value="2"/>
</dbReference>
<evidence type="ECO:0000313" key="3">
    <source>
        <dbReference type="Proteomes" id="UP001629260"/>
    </source>
</evidence>
<dbReference type="InterPro" id="IPR008928">
    <property type="entry name" value="6-hairpin_glycosidase_sf"/>
</dbReference>
<dbReference type="SUPFAM" id="SSF53756">
    <property type="entry name" value="UDP-Glycosyltransferase/glycogen phosphorylase"/>
    <property type="match status" value="1"/>
</dbReference>
<dbReference type="EMBL" id="JBELQA010000004">
    <property type="protein sequence ID" value="MFL9830893.1"/>
    <property type="molecule type" value="Genomic_DNA"/>
</dbReference>
<gene>
    <name evidence="2" type="ORF">ABS764_08535</name>
</gene>
<proteinExistence type="predicted"/>
<reference evidence="2 3" key="1">
    <citation type="submission" date="2024-06" db="EMBL/GenBank/DDBJ databases">
        <authorList>
            <person name="Kaempfer P."/>
            <person name="Viver T."/>
        </authorList>
    </citation>
    <scope>NUCLEOTIDE SEQUENCE [LARGE SCALE GENOMIC DNA]</scope>
    <source>
        <strain evidence="2 3">ST-87</strain>
    </source>
</reference>
<dbReference type="PANTHER" id="PTHR12526">
    <property type="entry name" value="GLYCOSYLTRANSFERASE"/>
    <property type="match status" value="1"/>
</dbReference>
<evidence type="ECO:0000313" key="2">
    <source>
        <dbReference type="EMBL" id="MFL9830893.1"/>
    </source>
</evidence>
<protein>
    <submittedName>
        <fullName evidence="2">Glycosyltransferase</fullName>
        <ecNumber evidence="2">2.4.-.-</ecNumber>
    </submittedName>
</protein>
<dbReference type="SUPFAM" id="SSF48208">
    <property type="entry name" value="Six-hairpin glycosidases"/>
    <property type="match status" value="2"/>
</dbReference>
<comment type="caution">
    <text evidence="2">The sequence shown here is derived from an EMBL/GenBank/DDBJ whole genome shotgun (WGS) entry which is preliminary data.</text>
</comment>
<dbReference type="EC" id="2.4.-.-" evidence="2"/>
<dbReference type="RefSeq" id="WP_408081370.1">
    <property type="nucleotide sequence ID" value="NZ_JBELQA010000004.1"/>
</dbReference>
<evidence type="ECO:0000259" key="1">
    <source>
        <dbReference type="Pfam" id="PF00534"/>
    </source>
</evidence>
<dbReference type="PANTHER" id="PTHR12526:SF572">
    <property type="entry name" value="BLL5144 PROTEIN"/>
    <property type="match status" value="1"/>
</dbReference>
<keyword evidence="2" id="KW-0808">Transferase</keyword>
<keyword evidence="2" id="KW-0328">Glycosyltransferase</keyword>
<dbReference type="Pfam" id="PF00534">
    <property type="entry name" value="Glycos_transf_1"/>
    <property type="match status" value="1"/>
</dbReference>
<feature type="domain" description="Glycosyl transferase family 1" evidence="1">
    <location>
        <begin position="211"/>
        <end position="387"/>
    </location>
</feature>